<accession>A0A7M1RQT6</accession>
<proteinExistence type="predicted"/>
<dbReference type="EMBL" id="MW012634">
    <property type="protein sequence ID" value="QOR56281.1"/>
    <property type="molecule type" value="Genomic_DNA"/>
</dbReference>
<feature type="region of interest" description="Disordered" evidence="1">
    <location>
        <begin position="73"/>
        <end position="102"/>
    </location>
</feature>
<evidence type="ECO:0000313" key="2">
    <source>
        <dbReference type="EMBL" id="QOR56281.1"/>
    </source>
</evidence>
<keyword evidence="3" id="KW-1185">Reference proteome</keyword>
<dbReference type="Pfam" id="PF11418">
    <property type="entry name" value="Scaffolding_pro"/>
    <property type="match status" value="1"/>
</dbReference>
<dbReference type="KEGG" id="vg:65132300"/>
<sequence length="102" mass="11650">MKLTREQHAELMQELLKGNVDEKRSTEIVDALADDRASFDDVVAKTTKLNEDLMLSNTKLRDSNAHWFNKVTSQSQLTEQQQKEQKEEAKKNQTLSDVLGGM</sequence>
<dbReference type="RefSeq" id="YP_010113762.1">
    <property type="nucleotide sequence ID" value="NC_055908.1"/>
</dbReference>
<evidence type="ECO:0000313" key="3">
    <source>
        <dbReference type="Proteomes" id="UP000593635"/>
    </source>
</evidence>
<protein>
    <submittedName>
        <fullName evidence="2">Scaffold protein</fullName>
    </submittedName>
</protein>
<dbReference type="InterPro" id="IPR024374">
    <property type="entry name" value="Phage_phi-29_Gp7"/>
</dbReference>
<name>A0A7M1RQT6_9CAUD</name>
<reference evidence="2 3" key="1">
    <citation type="submission" date="2020-09" db="EMBL/GenBank/DDBJ databases">
        <authorList>
            <person name="Li C."/>
            <person name="Ding Y."/>
            <person name="Wu Q."/>
        </authorList>
    </citation>
    <scope>NUCLEOTIDE SEQUENCE [LARGE SCALE GENOMIC DNA]</scope>
</reference>
<dbReference type="GeneID" id="65132300"/>
<feature type="compositionally biased region" description="Basic and acidic residues" evidence="1">
    <location>
        <begin position="81"/>
        <end position="91"/>
    </location>
</feature>
<evidence type="ECO:0000256" key="1">
    <source>
        <dbReference type="SAM" id="MobiDB-lite"/>
    </source>
</evidence>
<organism evidence="2 3">
    <name type="scientific">Bacillus phage DLc1</name>
    <dbReference type="NCBI Taxonomy" id="2777318"/>
    <lineage>
        <taxon>Viruses</taxon>
        <taxon>Duplodnaviria</taxon>
        <taxon>Heunggongvirae</taxon>
        <taxon>Uroviricota</taxon>
        <taxon>Caudoviricetes</taxon>
        <taxon>Salasmaviridae</taxon>
        <taxon>Huangshavirus</taxon>
        <taxon>Huangshavirus dlcuna</taxon>
    </lineage>
</organism>
<dbReference type="Proteomes" id="UP000593635">
    <property type="component" value="Segment"/>
</dbReference>